<dbReference type="STRING" id="1129793.GPLA_1804"/>
<dbReference type="RefSeq" id="WP_007104499.1">
    <property type="nucleotide sequence ID" value="NZ_BAER01000044.1"/>
</dbReference>
<dbReference type="InterPro" id="IPR002142">
    <property type="entry name" value="Peptidase_S49"/>
</dbReference>
<evidence type="ECO:0000313" key="10">
    <source>
        <dbReference type="EMBL" id="GAC32714.1"/>
    </source>
</evidence>
<dbReference type="InterPro" id="IPR004635">
    <property type="entry name" value="Pept_S49_SppA"/>
</dbReference>
<evidence type="ECO:0000256" key="2">
    <source>
        <dbReference type="ARBA" id="ARBA00008683"/>
    </source>
</evidence>
<comment type="subcellular location">
    <subcellularLocation>
        <location evidence="1">Membrane</location>
    </subcellularLocation>
</comment>
<evidence type="ECO:0000256" key="7">
    <source>
        <dbReference type="PIRSR" id="PIRSR001217-1"/>
    </source>
</evidence>
<keyword evidence="4 10" id="KW-0378">Hydrolase</keyword>
<dbReference type="NCBIfam" id="TIGR00705">
    <property type="entry name" value="SppA_67K"/>
    <property type="match status" value="1"/>
</dbReference>
<evidence type="ECO:0000313" key="11">
    <source>
        <dbReference type="Proteomes" id="UP000006322"/>
    </source>
</evidence>
<dbReference type="SUPFAM" id="SSF52096">
    <property type="entry name" value="ClpP/crotonase"/>
    <property type="match status" value="2"/>
</dbReference>
<feature type="transmembrane region" description="Helical" evidence="8">
    <location>
        <begin position="25"/>
        <end position="43"/>
    </location>
</feature>
<evidence type="ECO:0000256" key="6">
    <source>
        <dbReference type="ARBA" id="ARBA00023136"/>
    </source>
</evidence>
<dbReference type="Pfam" id="PF01343">
    <property type="entry name" value="Peptidase_S49"/>
    <property type="match status" value="2"/>
</dbReference>
<dbReference type="CDD" id="cd07023">
    <property type="entry name" value="S49_Sppa_N_C"/>
    <property type="match status" value="1"/>
</dbReference>
<dbReference type="NCBIfam" id="TIGR00706">
    <property type="entry name" value="SppA_dom"/>
    <property type="match status" value="1"/>
</dbReference>
<dbReference type="GO" id="GO:0016020">
    <property type="term" value="C:membrane"/>
    <property type="evidence" value="ECO:0007669"/>
    <property type="project" value="UniProtKB-SubCell"/>
</dbReference>
<sequence>MSTDKSWTKSLFSGIWSVLNFSRKLFFNIIFLIIFIGIISVFFRDNGQIGVQQDSALVLNLKGDIVIQKHAIDPFEAFMQEALGQADEKPEVLLQDILLTIDNAKQDQRIKALVLDLQELNGAGLDKLEQITQAIDDFKLSDKPVYAIGDYYTQEQYYIASHADQVYMNPMGWMLFEGYGRFGMYYKSALDKIKATTHVFKVGTYKSAVEPILRDDMSQPAKEANKAWLNAMWTQYKNSVAHARGLSPSNFDEKVEGFMVKFENANGDFAQYALDNGWVDGLKTREQVLQELVSIVGKDDSPRGYKHIAFKHYLHIVNPPLPHMSGNIDKVGVIVAKGTILNGEQKPGTVGGDSTAELLRKARLDDNIKSVVLYVDSPGGSAFASEIIRQEVENLKAAGKPVVALMSTYAASGGYWISASADEIWAAPSTITGSIGIFGMFLSFENTLDYLGVHTDGVGTTDFAGMGITRGIDPKMGQVLQRSIEHGYDQFISLVANERHMSKDDVDSIAQGRVWIGETALELNLVDHLGYIDDAISAAAKRANLSEYDVTYVERTLNSSELFWNQLFAKASVMLAQTQFAQSDSKLISLISKVTADFDNVVKLNDPRGVYAFCLTCDI</sequence>
<feature type="active site" description="Nucleophile" evidence="7">
    <location>
        <position position="412"/>
    </location>
</feature>
<organism evidence="10 11">
    <name type="scientific">Paraglaciecola polaris LMG 21857</name>
    <dbReference type="NCBI Taxonomy" id="1129793"/>
    <lineage>
        <taxon>Bacteria</taxon>
        <taxon>Pseudomonadati</taxon>
        <taxon>Pseudomonadota</taxon>
        <taxon>Gammaproteobacteria</taxon>
        <taxon>Alteromonadales</taxon>
        <taxon>Alteromonadaceae</taxon>
        <taxon>Paraglaciecola</taxon>
    </lineage>
</organism>
<dbReference type="InterPro" id="IPR004634">
    <property type="entry name" value="Pept_S49_pIV"/>
</dbReference>
<dbReference type="PIRSF" id="PIRSF001217">
    <property type="entry name" value="Protease_4_SppA"/>
    <property type="match status" value="1"/>
</dbReference>
<dbReference type="OrthoDB" id="9764363at2"/>
<keyword evidence="11" id="KW-1185">Reference proteome</keyword>
<dbReference type="EC" id="3.4.21.-" evidence="10"/>
<keyword evidence="6 8" id="KW-0472">Membrane</keyword>
<dbReference type="EMBL" id="BAER01000044">
    <property type="protein sequence ID" value="GAC32714.1"/>
    <property type="molecule type" value="Genomic_DNA"/>
</dbReference>
<feature type="domain" description="Peptidase S49" evidence="9">
    <location>
        <begin position="395"/>
        <end position="545"/>
    </location>
</feature>
<evidence type="ECO:0000256" key="8">
    <source>
        <dbReference type="SAM" id="Phobius"/>
    </source>
</evidence>
<dbReference type="GO" id="GO:0006465">
    <property type="term" value="P:signal peptide processing"/>
    <property type="evidence" value="ECO:0007669"/>
    <property type="project" value="InterPro"/>
</dbReference>
<dbReference type="AlphaFoldDB" id="K6YIZ9"/>
<gene>
    <name evidence="10" type="primary">sppA</name>
    <name evidence="10" type="ORF">GPLA_1804</name>
</gene>
<keyword evidence="8" id="KW-1133">Transmembrane helix</keyword>
<name>K6YIZ9_9ALTE</name>
<evidence type="ECO:0000259" key="9">
    <source>
        <dbReference type="Pfam" id="PF01343"/>
    </source>
</evidence>
<evidence type="ECO:0000256" key="4">
    <source>
        <dbReference type="ARBA" id="ARBA00022801"/>
    </source>
</evidence>
<evidence type="ECO:0000256" key="5">
    <source>
        <dbReference type="ARBA" id="ARBA00022825"/>
    </source>
</evidence>
<dbReference type="Gene3D" id="3.90.226.10">
    <property type="entry name" value="2-enoyl-CoA Hydratase, Chain A, domain 1"/>
    <property type="match status" value="2"/>
</dbReference>
<keyword evidence="5" id="KW-0720">Serine protease</keyword>
<reference evidence="11" key="1">
    <citation type="journal article" date="2014" name="Environ. Microbiol.">
        <title>Comparative genomics of the marine bacterial genus Glaciecola reveals the high degree of genomic diversity and genomic characteristic for cold adaptation.</title>
        <authorList>
            <person name="Qin Q.L."/>
            <person name="Xie B.B."/>
            <person name="Yu Y."/>
            <person name="Shu Y.L."/>
            <person name="Rong J.C."/>
            <person name="Zhang Y.J."/>
            <person name="Zhao D.L."/>
            <person name="Chen X.L."/>
            <person name="Zhang X.Y."/>
            <person name="Chen B."/>
            <person name="Zhou B.C."/>
            <person name="Zhang Y.Z."/>
        </authorList>
    </citation>
    <scope>NUCLEOTIDE SEQUENCE [LARGE SCALE GENOMIC DNA]</scope>
    <source>
        <strain evidence="11">LMG 21857</strain>
    </source>
</reference>
<keyword evidence="8" id="KW-0812">Transmembrane</keyword>
<proteinExistence type="inferred from homology"/>
<evidence type="ECO:0000256" key="1">
    <source>
        <dbReference type="ARBA" id="ARBA00004370"/>
    </source>
</evidence>
<comment type="caution">
    <text evidence="10">The sequence shown here is derived from an EMBL/GenBank/DDBJ whole genome shotgun (WGS) entry which is preliminary data.</text>
</comment>
<dbReference type="PANTHER" id="PTHR33209">
    <property type="entry name" value="PROTEASE 4"/>
    <property type="match status" value="1"/>
</dbReference>
<dbReference type="PANTHER" id="PTHR33209:SF1">
    <property type="entry name" value="PEPTIDASE S49 DOMAIN-CONTAINING PROTEIN"/>
    <property type="match status" value="1"/>
</dbReference>
<dbReference type="GO" id="GO:0008236">
    <property type="term" value="F:serine-type peptidase activity"/>
    <property type="evidence" value="ECO:0007669"/>
    <property type="project" value="UniProtKB-KW"/>
</dbReference>
<keyword evidence="3 10" id="KW-0645">Protease</keyword>
<dbReference type="CDD" id="cd07018">
    <property type="entry name" value="S49_SppA_67K_type"/>
    <property type="match status" value="1"/>
</dbReference>
<dbReference type="InterPro" id="IPR029045">
    <property type="entry name" value="ClpP/crotonase-like_dom_sf"/>
</dbReference>
<feature type="domain" description="Peptidase S49" evidence="9">
    <location>
        <begin position="139"/>
        <end position="292"/>
    </location>
</feature>
<dbReference type="Gene3D" id="6.20.330.10">
    <property type="match status" value="1"/>
</dbReference>
<feature type="active site" description="Proton donor/acceptor" evidence="7">
    <location>
        <position position="206"/>
    </location>
</feature>
<dbReference type="InterPro" id="IPR047272">
    <property type="entry name" value="S49_SppA_C"/>
</dbReference>
<dbReference type="InterPro" id="IPR047217">
    <property type="entry name" value="S49_SppA_67K_type_N"/>
</dbReference>
<comment type="similarity">
    <text evidence="2">Belongs to the peptidase S49 family.</text>
</comment>
<protein>
    <submittedName>
        <fullName evidence="10">Protease IV</fullName>
        <ecNumber evidence="10">3.4.21.-</ecNumber>
    </submittedName>
</protein>
<accession>K6YIZ9</accession>
<evidence type="ECO:0000256" key="3">
    <source>
        <dbReference type="ARBA" id="ARBA00022670"/>
    </source>
</evidence>
<dbReference type="Proteomes" id="UP000006322">
    <property type="component" value="Unassembled WGS sequence"/>
</dbReference>